<dbReference type="InterPro" id="IPR013815">
    <property type="entry name" value="ATP_grasp_subdomain_1"/>
</dbReference>
<dbReference type="STRING" id="207949.RED65_07134"/>
<dbReference type="RefSeq" id="WP_007016807.1">
    <property type="nucleotide sequence ID" value="NZ_AAQH01000031.1"/>
</dbReference>
<dbReference type="GO" id="GO:0004638">
    <property type="term" value="F:phosphoribosylaminoimidazole carboxylase activity"/>
    <property type="evidence" value="ECO:0007669"/>
    <property type="project" value="InterPro"/>
</dbReference>
<evidence type="ECO:0000313" key="8">
    <source>
        <dbReference type="EMBL" id="EAT10846.1"/>
    </source>
</evidence>
<comment type="catalytic activity">
    <reaction evidence="5 6">
        <text>5-amino-1-(5-phospho-beta-D-ribosyl)imidazole + hydrogencarbonate + ATP = 5-carboxyamino-1-(5-phospho-D-ribosyl)imidazole + ADP + phosphate + 2 H(+)</text>
        <dbReference type="Rhea" id="RHEA:19317"/>
        <dbReference type="ChEBI" id="CHEBI:15378"/>
        <dbReference type="ChEBI" id="CHEBI:17544"/>
        <dbReference type="ChEBI" id="CHEBI:30616"/>
        <dbReference type="ChEBI" id="CHEBI:43474"/>
        <dbReference type="ChEBI" id="CHEBI:58730"/>
        <dbReference type="ChEBI" id="CHEBI:137981"/>
        <dbReference type="ChEBI" id="CHEBI:456216"/>
        <dbReference type="EC" id="6.3.4.18"/>
    </reaction>
</comment>
<dbReference type="GO" id="GO:0006189">
    <property type="term" value="P:'de novo' IMP biosynthetic process"/>
    <property type="evidence" value="ECO:0007669"/>
    <property type="project" value="UniProtKB-UniRule"/>
</dbReference>
<dbReference type="SUPFAM" id="SSF51246">
    <property type="entry name" value="Rudiment single hybrid motif"/>
    <property type="match status" value="1"/>
</dbReference>
<proteinExistence type="inferred from homology"/>
<evidence type="ECO:0000256" key="6">
    <source>
        <dbReference type="RuleBase" id="RU361200"/>
    </source>
</evidence>
<dbReference type="Gene3D" id="3.30.470.20">
    <property type="entry name" value="ATP-grasp fold, B domain"/>
    <property type="match status" value="1"/>
</dbReference>
<dbReference type="HAMAP" id="MF_01928">
    <property type="entry name" value="PurK"/>
    <property type="match status" value="1"/>
</dbReference>
<dbReference type="SUPFAM" id="SSF52440">
    <property type="entry name" value="PreATP-grasp domain"/>
    <property type="match status" value="1"/>
</dbReference>
<dbReference type="InterPro" id="IPR003135">
    <property type="entry name" value="ATP-grasp_carboxylate-amine"/>
</dbReference>
<protein>
    <recommendedName>
        <fullName evidence="5 6">N5-carboxyaminoimidazole ribonucleotide synthase</fullName>
        <shortName evidence="5 6">N5-CAIR synthase</shortName>
        <ecNumber evidence="5 6">6.3.4.18</ecNumber>
    </recommendedName>
    <alternativeName>
        <fullName evidence="5 6">5-(carboxyamino)imidazole ribonucleotide synthetase</fullName>
    </alternativeName>
</protein>
<dbReference type="Gene3D" id="3.30.1490.20">
    <property type="entry name" value="ATP-grasp fold, A domain"/>
    <property type="match status" value="1"/>
</dbReference>
<dbReference type="EMBL" id="AAQH01000031">
    <property type="protein sequence ID" value="EAT10846.1"/>
    <property type="molecule type" value="Genomic_DNA"/>
</dbReference>
<dbReference type="InterPro" id="IPR054350">
    <property type="entry name" value="PurT/PurK_preATP-grasp"/>
</dbReference>
<gene>
    <name evidence="5 6" type="primary">purK</name>
    <name evidence="8" type="ORF">RED65_07134</name>
</gene>
<comment type="pathway">
    <text evidence="5 6">Purine metabolism; IMP biosynthesis via de novo pathway; 5-amino-1-(5-phospho-D-ribosyl)imidazole-4-carboxylate from 5-amino-1-(5-phospho-D-ribosyl)imidazole (N5-CAIR route): step 1/2.</text>
</comment>
<dbReference type="UniPathway" id="UPA00074">
    <property type="reaction ID" value="UER00942"/>
</dbReference>
<dbReference type="InterPro" id="IPR011054">
    <property type="entry name" value="Rudment_hybrid_motif"/>
</dbReference>
<comment type="caution">
    <text evidence="8">The sequence shown here is derived from an EMBL/GenBank/DDBJ whole genome shotgun (WGS) entry which is preliminary data.</text>
</comment>
<keyword evidence="2 5" id="KW-0547">Nucleotide-binding</keyword>
<feature type="binding site" evidence="5">
    <location>
        <position position="205"/>
    </location>
    <ligand>
        <name>ATP</name>
        <dbReference type="ChEBI" id="CHEBI:30616"/>
    </ligand>
</feature>
<dbReference type="EC" id="6.3.4.18" evidence="5 6"/>
<dbReference type="SUPFAM" id="SSF56059">
    <property type="entry name" value="Glutathione synthetase ATP-binding domain-like"/>
    <property type="match status" value="1"/>
</dbReference>
<evidence type="ECO:0000256" key="4">
    <source>
        <dbReference type="ARBA" id="ARBA00022840"/>
    </source>
</evidence>
<dbReference type="HOGENOM" id="CLU_011534_0_1_6"/>
<dbReference type="NCBIfam" id="TIGR01161">
    <property type="entry name" value="purK"/>
    <property type="match status" value="1"/>
</dbReference>
<dbReference type="InterPro" id="IPR011761">
    <property type="entry name" value="ATP-grasp"/>
</dbReference>
<dbReference type="AlphaFoldDB" id="Q1MXY3"/>
<dbReference type="PANTHER" id="PTHR11609:SF5">
    <property type="entry name" value="PHOSPHORIBOSYLAMINOIMIDAZOLE CARBOXYLASE"/>
    <property type="match status" value="1"/>
</dbReference>
<reference evidence="8 9" key="1">
    <citation type="submission" date="2006-03" db="EMBL/GenBank/DDBJ databases">
        <authorList>
            <person name="Pinhassi J."/>
            <person name="Pedros-Alio C."/>
            <person name="Ferriera S."/>
            <person name="Johnson J."/>
            <person name="Kravitz S."/>
            <person name="Halpern A."/>
            <person name="Remington K."/>
            <person name="Beeson K."/>
            <person name="Tran B."/>
            <person name="Rogers Y.-H."/>
            <person name="Friedman R."/>
            <person name="Venter J.C."/>
        </authorList>
    </citation>
    <scope>NUCLEOTIDE SEQUENCE [LARGE SCALE GENOMIC DNA]</scope>
    <source>
        <strain evidence="8 9">RED65</strain>
    </source>
</reference>
<feature type="binding site" evidence="5">
    <location>
        <position position="99"/>
    </location>
    <ligand>
        <name>ATP</name>
        <dbReference type="ChEBI" id="CHEBI:30616"/>
    </ligand>
</feature>
<comment type="similarity">
    <text evidence="5 6">Belongs to the PurK/PurT family.</text>
</comment>
<dbReference type="InterPro" id="IPR029752">
    <property type="entry name" value="D-isomer_DH_CS1"/>
</dbReference>
<dbReference type="NCBIfam" id="NF004679">
    <property type="entry name" value="PRK06019.1-5"/>
    <property type="match status" value="1"/>
</dbReference>
<evidence type="ECO:0000313" key="9">
    <source>
        <dbReference type="Proteomes" id="UP000004263"/>
    </source>
</evidence>
<dbReference type="Pfam" id="PF02222">
    <property type="entry name" value="ATP-grasp"/>
    <property type="match status" value="1"/>
</dbReference>
<feature type="binding site" evidence="5">
    <location>
        <position position="182"/>
    </location>
    <ligand>
        <name>ATP</name>
        <dbReference type="ChEBI" id="CHEBI:30616"/>
    </ligand>
</feature>
<feature type="binding site" evidence="5">
    <location>
        <position position="139"/>
    </location>
    <ligand>
        <name>ATP</name>
        <dbReference type="ChEBI" id="CHEBI:30616"/>
    </ligand>
</feature>
<evidence type="ECO:0000256" key="3">
    <source>
        <dbReference type="ARBA" id="ARBA00022755"/>
    </source>
</evidence>
<keyword evidence="9" id="KW-1185">Reference proteome</keyword>
<dbReference type="InterPro" id="IPR016185">
    <property type="entry name" value="PreATP-grasp_dom_sf"/>
</dbReference>
<dbReference type="OrthoDB" id="9804625at2"/>
<feature type="domain" description="ATP-grasp" evidence="7">
    <location>
        <begin position="103"/>
        <end position="289"/>
    </location>
</feature>
<dbReference type="PANTHER" id="PTHR11609">
    <property type="entry name" value="PURINE BIOSYNTHESIS PROTEIN 6/7, PUR6/7"/>
    <property type="match status" value="1"/>
</dbReference>
<dbReference type="Pfam" id="PF17769">
    <property type="entry name" value="PurK_C"/>
    <property type="match status" value="1"/>
</dbReference>
<feature type="binding site" evidence="5">
    <location>
        <begin position="144"/>
        <end position="150"/>
    </location>
    <ligand>
        <name>ATP</name>
        <dbReference type="ChEBI" id="CHEBI:30616"/>
    </ligand>
</feature>
<organism evidence="8 9">
    <name type="scientific">Bermanella marisrubri</name>
    <dbReference type="NCBI Taxonomy" id="207949"/>
    <lineage>
        <taxon>Bacteria</taxon>
        <taxon>Pseudomonadati</taxon>
        <taxon>Pseudomonadota</taxon>
        <taxon>Gammaproteobacteria</taxon>
        <taxon>Oceanospirillales</taxon>
        <taxon>Oceanospirillaceae</taxon>
        <taxon>Bermanella</taxon>
    </lineage>
</organism>
<keyword evidence="4 5" id="KW-0067">ATP-binding</keyword>
<dbReference type="InterPro" id="IPR040686">
    <property type="entry name" value="PurK_C"/>
</dbReference>
<dbReference type="PROSITE" id="PS00065">
    <property type="entry name" value="D_2_HYDROXYACID_DH_1"/>
    <property type="match status" value="1"/>
</dbReference>
<feature type="binding site" evidence="5">
    <location>
        <begin position="259"/>
        <end position="260"/>
    </location>
    <ligand>
        <name>ATP</name>
        <dbReference type="ChEBI" id="CHEBI:30616"/>
    </ligand>
</feature>
<dbReference type="Proteomes" id="UP000004263">
    <property type="component" value="Unassembled WGS sequence"/>
</dbReference>
<evidence type="ECO:0000259" key="7">
    <source>
        <dbReference type="PROSITE" id="PS50975"/>
    </source>
</evidence>
<dbReference type="PROSITE" id="PS50975">
    <property type="entry name" value="ATP_GRASP"/>
    <property type="match status" value="1"/>
</dbReference>
<keyword evidence="1 5" id="KW-0436">Ligase</keyword>
<accession>Q1MXY3</accession>
<feature type="binding site" evidence="5">
    <location>
        <begin position="174"/>
        <end position="177"/>
    </location>
    <ligand>
        <name>ATP</name>
        <dbReference type="ChEBI" id="CHEBI:30616"/>
    </ligand>
</feature>
<dbReference type="InterPro" id="IPR005875">
    <property type="entry name" value="PurK"/>
</dbReference>
<dbReference type="Pfam" id="PF22660">
    <property type="entry name" value="RS_preATP-grasp-like"/>
    <property type="match status" value="1"/>
</dbReference>
<keyword evidence="3 5" id="KW-0658">Purine biosynthesis</keyword>
<evidence type="ECO:0000256" key="2">
    <source>
        <dbReference type="ARBA" id="ARBA00022741"/>
    </source>
</evidence>
<dbReference type="GO" id="GO:0005524">
    <property type="term" value="F:ATP binding"/>
    <property type="evidence" value="ECO:0007669"/>
    <property type="project" value="UniProtKB-UniRule"/>
</dbReference>
<evidence type="ECO:0000256" key="1">
    <source>
        <dbReference type="ARBA" id="ARBA00022598"/>
    </source>
</evidence>
<dbReference type="GO" id="GO:0034028">
    <property type="term" value="F:5-(carboxyamino)imidazole ribonucleotide synthase activity"/>
    <property type="evidence" value="ECO:0007669"/>
    <property type="project" value="UniProtKB-UniRule"/>
</dbReference>
<dbReference type="Gene3D" id="3.40.50.20">
    <property type="match status" value="1"/>
</dbReference>
<evidence type="ECO:0000256" key="5">
    <source>
        <dbReference type="HAMAP-Rule" id="MF_01928"/>
    </source>
</evidence>
<comment type="function">
    <text evidence="5">Catalyzes the ATP-dependent conversion of 5-aminoimidazole ribonucleotide (AIR) and HCO(3)(-) to N5-carboxyaminoimidazole ribonucleotide (N5-CAIR).</text>
</comment>
<comment type="function">
    <text evidence="6">Catalyzes the ATP-dependent conversion of 5-aminoimidazole ribonucleotide (AIR) and HCO(3)- to N5-carboxyaminoimidazole ribonucleotide (N5-CAIR).</text>
</comment>
<dbReference type="GO" id="GO:0016616">
    <property type="term" value="F:oxidoreductase activity, acting on the CH-OH group of donors, NAD or NADP as acceptor"/>
    <property type="evidence" value="ECO:0007669"/>
    <property type="project" value="UniProtKB-ARBA"/>
</dbReference>
<sequence>MSIKRVGVIGSGQLGRMMALAGTPLNVEFVFYDEATLSPSSRLGDTIKPSEPDGLNRFIQSVDVVTYESENTDVSLVEHISRLKPIYPGTESLRKSQHRLTEKQAFRSLGIETAPFCAVRSYQEALDAASQLGYPFILKTTTEGYDGKGQALVKTSSDLSEAWEQLGDKELIAEGFVRFTRELSIIAVRDAKGNTKTYPLAENEHRDGILRVSRVPAQNVSLEKQKQAERYATEMLDHLGHVGVLTIELFDTENGLVANEMAPRVHNSGHWSIEGAYCSQFENHVRAICDLPLGSTEACHPFSAMINVIGRHGNGNQVLETPNQFLHYYSKSERAHRKIGHINTIASSIAELEESISSLQSFIEESGE</sequence>
<dbReference type="FunFam" id="3.30.1490.20:FF:000015">
    <property type="entry name" value="N5-carboxyaminoimidazole ribonucleotide synthase"/>
    <property type="match status" value="1"/>
</dbReference>
<dbReference type="GO" id="GO:0046872">
    <property type="term" value="F:metal ion binding"/>
    <property type="evidence" value="ECO:0007669"/>
    <property type="project" value="InterPro"/>
</dbReference>
<dbReference type="GO" id="GO:0005829">
    <property type="term" value="C:cytosol"/>
    <property type="evidence" value="ECO:0007669"/>
    <property type="project" value="TreeGrafter"/>
</dbReference>
<name>Q1MXY3_9GAMM</name>
<comment type="subunit">
    <text evidence="5 6">Homodimer.</text>
</comment>